<keyword evidence="4 13" id="KW-1003">Cell membrane</keyword>
<feature type="transmembrane region" description="Helical" evidence="13">
    <location>
        <begin position="95"/>
        <end position="120"/>
    </location>
</feature>
<feature type="transmembrane region" description="Helical" evidence="13">
    <location>
        <begin position="412"/>
        <end position="437"/>
    </location>
</feature>
<evidence type="ECO:0000256" key="1">
    <source>
        <dbReference type="ARBA" id="ARBA00004429"/>
    </source>
</evidence>
<dbReference type="EMBL" id="BAAFSF010000004">
    <property type="protein sequence ID" value="GAB1252210.1"/>
    <property type="molecule type" value="Genomic_DNA"/>
</dbReference>
<keyword evidence="12 13" id="KW-0472">Membrane</keyword>
<dbReference type="Pfam" id="PF01654">
    <property type="entry name" value="Cyt_bd_oxida_I"/>
    <property type="match status" value="1"/>
</dbReference>
<evidence type="ECO:0000256" key="12">
    <source>
        <dbReference type="ARBA" id="ARBA00023136"/>
    </source>
</evidence>
<feature type="transmembrane region" description="Helical" evidence="13">
    <location>
        <begin position="132"/>
        <end position="153"/>
    </location>
</feature>
<gene>
    <name evidence="14" type="ORF">Tsumi_13160</name>
</gene>
<keyword evidence="3 13" id="KW-0813">Transport</keyword>
<evidence type="ECO:0000256" key="2">
    <source>
        <dbReference type="ARBA" id="ARBA00009819"/>
    </source>
</evidence>
<dbReference type="RefSeq" id="WP_411915971.1">
    <property type="nucleotide sequence ID" value="NZ_BAAFSF010000004.1"/>
</dbReference>
<keyword evidence="10 13" id="KW-1133">Transmembrane helix</keyword>
<keyword evidence="8 13" id="KW-0479">Metal-binding</keyword>
<evidence type="ECO:0000256" key="4">
    <source>
        <dbReference type="ARBA" id="ARBA00022475"/>
    </source>
</evidence>
<keyword evidence="7 13" id="KW-0812">Transmembrane</keyword>
<evidence type="ECO:0000256" key="9">
    <source>
        <dbReference type="ARBA" id="ARBA00022982"/>
    </source>
</evidence>
<sequence>MEMTALLNWSRAQFALTACYHWLFVPLTLGLGVIMAIAETIYFRTNKQEWMRWAKFWQKLFGINFAIGVATGIILEFEFGTNWSNYSFLVGDIFGAPLAIEGILAFFMEATFIAVMFFGWDRVSKKFHLASTWLTIIGATISAVWILVANSWMQDPQGTVFNPDTVRSEMSDFWAVAFSSTAVNKFWHTVSSAWLLGSIFALAICAIYLLRKDNKHYAFAFANAKMIAPFGIVAALLTAVTGDTSGNNTAQRQPMKLAAMEALYEGGECTPDGKTADGKGAALSIFGVIDGSKTTPLSTESADPFYFNFKMPHMLSFLATRSMDGYVPGINNILRGDYYLQDGTKALSAEEKMERGRIAIGALKAYHEAKAEGNETVQNEQRALIEEYFPYFGYGYVQNVEDLVPNVKVNYYAFRIMVGCGMLFILLFIVVTIMVFNKKNKTLYTNARWLHVITIICLPLVYLASQSGWIVAEMGRQPWAIQDILPLNAAVSDVSASSVMTTFVMFAILFTVLLIAEINIMIKAIKAGPKGHDTEGMNSAHADK</sequence>
<keyword evidence="5" id="KW-0997">Cell inner membrane</keyword>
<keyword evidence="9 13" id="KW-0249">Electron transport</keyword>
<protein>
    <submittedName>
        <fullName evidence="14">Cytochrome ubiquinol oxidase subunit I</fullName>
    </submittedName>
</protein>
<feature type="transmembrane region" description="Helical" evidence="13">
    <location>
        <begin position="217"/>
        <end position="240"/>
    </location>
</feature>
<evidence type="ECO:0000256" key="6">
    <source>
        <dbReference type="ARBA" id="ARBA00022617"/>
    </source>
</evidence>
<evidence type="ECO:0000256" key="8">
    <source>
        <dbReference type="ARBA" id="ARBA00022723"/>
    </source>
</evidence>
<dbReference type="PANTHER" id="PTHR30365">
    <property type="entry name" value="CYTOCHROME D UBIQUINOL OXIDASE"/>
    <property type="match status" value="1"/>
</dbReference>
<organism evidence="14 15">
    <name type="scientific">Porphyromonas miyakawae</name>
    <dbReference type="NCBI Taxonomy" id="3137470"/>
    <lineage>
        <taxon>Bacteria</taxon>
        <taxon>Pseudomonadati</taxon>
        <taxon>Bacteroidota</taxon>
        <taxon>Bacteroidia</taxon>
        <taxon>Bacteroidales</taxon>
        <taxon>Porphyromonadaceae</taxon>
        <taxon>Porphyromonas</taxon>
    </lineage>
</organism>
<feature type="transmembrane region" description="Helical" evidence="13">
    <location>
        <begin position="20"/>
        <end position="44"/>
    </location>
</feature>
<dbReference type="InterPro" id="IPR002585">
    <property type="entry name" value="Cyt-d_ubiquinol_oxidase_su_1"/>
</dbReference>
<name>A0ABQ0E391_9PORP</name>
<keyword evidence="6 13" id="KW-0349">Heme</keyword>
<keyword evidence="15" id="KW-1185">Reference proteome</keyword>
<feature type="transmembrane region" description="Helical" evidence="13">
    <location>
        <begin position="449"/>
        <end position="472"/>
    </location>
</feature>
<evidence type="ECO:0000313" key="15">
    <source>
        <dbReference type="Proteomes" id="UP001628220"/>
    </source>
</evidence>
<evidence type="ECO:0000256" key="10">
    <source>
        <dbReference type="ARBA" id="ARBA00022989"/>
    </source>
</evidence>
<comment type="subcellular location">
    <subcellularLocation>
        <location evidence="1">Cell inner membrane</location>
        <topology evidence="1">Multi-pass membrane protein</topology>
    </subcellularLocation>
</comment>
<comment type="similarity">
    <text evidence="2 13">Belongs to the cytochrome ubiquinol oxidase subunit 1 family.</text>
</comment>
<evidence type="ECO:0000313" key="14">
    <source>
        <dbReference type="EMBL" id="GAB1252210.1"/>
    </source>
</evidence>
<evidence type="ECO:0000256" key="11">
    <source>
        <dbReference type="ARBA" id="ARBA00023004"/>
    </source>
</evidence>
<feature type="transmembrane region" description="Helical" evidence="13">
    <location>
        <begin position="494"/>
        <end position="516"/>
    </location>
</feature>
<dbReference type="Proteomes" id="UP001628220">
    <property type="component" value="Unassembled WGS sequence"/>
</dbReference>
<keyword evidence="11 13" id="KW-0408">Iron</keyword>
<feature type="transmembrane region" description="Helical" evidence="13">
    <location>
        <begin position="193"/>
        <end position="210"/>
    </location>
</feature>
<reference evidence="14 15" key="1">
    <citation type="journal article" date="2025" name="Int. J. Syst. Evol. Microbiol.">
        <title>Desulfovibrio falkowii sp. nov., Porphyromonas miyakawae sp. nov., Mediterraneibacter flintii sp. nov. and Owariibacterium komagatae gen. nov., sp. nov., isolated from human faeces.</title>
        <authorList>
            <person name="Hamaguchi T."/>
            <person name="Ohara M."/>
            <person name="Hisatomi A."/>
            <person name="Sekiguchi K."/>
            <person name="Takeda J.I."/>
            <person name="Ueyama J."/>
            <person name="Ito M."/>
            <person name="Nishiwaki H."/>
            <person name="Ogi T."/>
            <person name="Hirayama M."/>
            <person name="Ohkuma M."/>
            <person name="Sakamoto M."/>
            <person name="Ohno K."/>
        </authorList>
    </citation>
    <scope>NUCLEOTIDE SEQUENCE [LARGE SCALE GENOMIC DNA]</scope>
    <source>
        <strain evidence="14 15">13CB11C</strain>
    </source>
</reference>
<accession>A0ABQ0E391</accession>
<evidence type="ECO:0000256" key="13">
    <source>
        <dbReference type="PIRNR" id="PIRNR006446"/>
    </source>
</evidence>
<proteinExistence type="inferred from homology"/>
<evidence type="ECO:0000256" key="7">
    <source>
        <dbReference type="ARBA" id="ARBA00022692"/>
    </source>
</evidence>
<dbReference type="PIRSF" id="PIRSF006446">
    <property type="entry name" value="Cyt_quinol_oxidase_1"/>
    <property type="match status" value="1"/>
</dbReference>
<evidence type="ECO:0000256" key="3">
    <source>
        <dbReference type="ARBA" id="ARBA00022448"/>
    </source>
</evidence>
<evidence type="ECO:0000256" key="5">
    <source>
        <dbReference type="ARBA" id="ARBA00022519"/>
    </source>
</evidence>
<feature type="transmembrane region" description="Helical" evidence="13">
    <location>
        <begin position="56"/>
        <end position="75"/>
    </location>
</feature>
<dbReference type="PANTHER" id="PTHR30365:SF0">
    <property type="entry name" value="CYTOCHROME BD-I UBIQUINOL OXIDASE SUBUNIT 1"/>
    <property type="match status" value="1"/>
</dbReference>
<comment type="caution">
    <text evidence="14">The sequence shown here is derived from an EMBL/GenBank/DDBJ whole genome shotgun (WGS) entry which is preliminary data.</text>
</comment>